<name>A0ABW3U9X2_9GAMM</name>
<sequence>MCLLLFAYRQHPRYPLILLANRDEFYQRPTAPADLWHTPPIVAGRDLEAGGTWLGATDGGRLAAVTNVREPGVPTPPAAASRGDIPTKFLAADNAPLRFAETLAGERYRGFNAMLYDPAAPESLICAGNRHRPFAMTSGVHGISNGAADAPWPKVTRGRESLAQLVQSLPHNAPPEWLLAPSLALLQDTAVAEDSALPDTGVGLEMERALAPIFVRIPAGNLREGSSGYGTRASTLVLSDREGRVYFWEQSYREGQPLGSPRHFTIPSTTASVTPRAPS</sequence>
<reference evidence="3" key="1">
    <citation type="journal article" date="2019" name="Int. J. Syst. Evol. Microbiol.">
        <title>The Global Catalogue of Microorganisms (GCM) 10K type strain sequencing project: providing services to taxonomists for standard genome sequencing and annotation.</title>
        <authorList>
            <consortium name="The Broad Institute Genomics Platform"/>
            <consortium name="The Broad Institute Genome Sequencing Center for Infectious Disease"/>
            <person name="Wu L."/>
            <person name="Ma J."/>
        </authorList>
    </citation>
    <scope>NUCLEOTIDE SEQUENCE [LARGE SCALE GENOMIC DNA]</scope>
    <source>
        <strain evidence="3">CCUG 54356</strain>
    </source>
</reference>
<keyword evidence="3" id="KW-1185">Reference proteome</keyword>
<feature type="region of interest" description="Disordered" evidence="1">
    <location>
        <begin position="258"/>
        <end position="279"/>
    </location>
</feature>
<dbReference type="InterPro" id="IPR008551">
    <property type="entry name" value="TANGO2"/>
</dbReference>
<dbReference type="RefSeq" id="WP_230437360.1">
    <property type="nucleotide sequence ID" value="NZ_CP087715.1"/>
</dbReference>
<dbReference type="EMBL" id="JBHTLR010000014">
    <property type="protein sequence ID" value="MFD1217325.1"/>
    <property type="molecule type" value="Genomic_DNA"/>
</dbReference>
<gene>
    <name evidence="2" type="ORF">ACFQ2X_12000</name>
</gene>
<protein>
    <submittedName>
        <fullName evidence="2">NRDE family protein</fullName>
    </submittedName>
</protein>
<dbReference type="Proteomes" id="UP001597264">
    <property type="component" value="Unassembled WGS sequence"/>
</dbReference>
<evidence type="ECO:0000313" key="3">
    <source>
        <dbReference type="Proteomes" id="UP001597264"/>
    </source>
</evidence>
<accession>A0ABW3U9X2</accession>
<dbReference type="Pfam" id="PF05742">
    <property type="entry name" value="TANGO2"/>
    <property type="match status" value="1"/>
</dbReference>
<dbReference type="PANTHER" id="PTHR17985:SF8">
    <property type="entry name" value="TRANSPORT AND GOLGI ORGANIZATION PROTEIN 2 HOMOLOG"/>
    <property type="match status" value="1"/>
</dbReference>
<evidence type="ECO:0000256" key="1">
    <source>
        <dbReference type="SAM" id="MobiDB-lite"/>
    </source>
</evidence>
<organism evidence="2 3">
    <name type="scientific">Microbulbifer celer</name>
    <dbReference type="NCBI Taxonomy" id="435905"/>
    <lineage>
        <taxon>Bacteria</taxon>
        <taxon>Pseudomonadati</taxon>
        <taxon>Pseudomonadota</taxon>
        <taxon>Gammaproteobacteria</taxon>
        <taxon>Cellvibrionales</taxon>
        <taxon>Microbulbiferaceae</taxon>
        <taxon>Microbulbifer</taxon>
    </lineage>
</organism>
<proteinExistence type="predicted"/>
<evidence type="ECO:0000313" key="2">
    <source>
        <dbReference type="EMBL" id="MFD1217325.1"/>
    </source>
</evidence>
<comment type="caution">
    <text evidence="2">The sequence shown here is derived from an EMBL/GenBank/DDBJ whole genome shotgun (WGS) entry which is preliminary data.</text>
</comment>
<dbReference type="PANTHER" id="PTHR17985">
    <property type="entry name" value="SER/THR-RICH PROTEIN T10 IN DGCR REGION"/>
    <property type="match status" value="1"/>
</dbReference>